<feature type="domain" description="Phytocyanin" evidence="2">
    <location>
        <begin position="87"/>
        <end position="201"/>
    </location>
</feature>
<keyword evidence="1" id="KW-0732">Signal</keyword>
<dbReference type="Pfam" id="PF02298">
    <property type="entry name" value="Cu_bind_like"/>
    <property type="match status" value="1"/>
</dbReference>
<name>A0AAW2RVI7_SESRA</name>
<sequence>MGVQCSELLLVVVAAASMFGIGMANWNYTAAANWNYTAAPNWNHTAAVPNCNYTAPANWNHTAAANWNRTAANDYWFWGNRHKQPSSRFVVGGSENWRFGYNYTDWAIKNAPFYLNDTLVFKYDPPNDTTFPHSVYLLPDFWSFRKCDLRRAKKIGEVNEGAGEGFEFVLKRWQPYYFACGEHSGLHCKAGLMKFAVWPLIPSFN</sequence>
<dbReference type="InterPro" id="IPR003245">
    <property type="entry name" value="Phytocyanin_dom"/>
</dbReference>
<feature type="signal peptide" evidence="1">
    <location>
        <begin position="1"/>
        <end position="24"/>
    </location>
</feature>
<dbReference type="AlphaFoldDB" id="A0AAW2RVI7"/>
<dbReference type="PANTHER" id="PTHR34052">
    <property type="entry name" value="GLYCINE-RICH PROTEIN-LIKE"/>
    <property type="match status" value="1"/>
</dbReference>
<evidence type="ECO:0000313" key="3">
    <source>
        <dbReference type="EMBL" id="KAL0384177.1"/>
    </source>
</evidence>
<dbReference type="PANTHER" id="PTHR34052:SF1">
    <property type="entry name" value="OS06G0216700 PROTEIN"/>
    <property type="match status" value="1"/>
</dbReference>
<protein>
    <recommendedName>
        <fullName evidence="2">Phytocyanin domain-containing protein</fullName>
    </recommendedName>
</protein>
<feature type="chain" id="PRO_5043464126" description="Phytocyanin domain-containing protein" evidence="1">
    <location>
        <begin position="25"/>
        <end position="205"/>
    </location>
</feature>
<comment type="caution">
    <text evidence="3">The sequence shown here is derived from an EMBL/GenBank/DDBJ whole genome shotgun (WGS) entry which is preliminary data.</text>
</comment>
<reference evidence="3" key="2">
    <citation type="journal article" date="2024" name="Plant">
        <title>Genomic evolution and insights into agronomic trait innovations of Sesamum species.</title>
        <authorList>
            <person name="Miao H."/>
            <person name="Wang L."/>
            <person name="Qu L."/>
            <person name="Liu H."/>
            <person name="Sun Y."/>
            <person name="Le M."/>
            <person name="Wang Q."/>
            <person name="Wei S."/>
            <person name="Zheng Y."/>
            <person name="Lin W."/>
            <person name="Duan Y."/>
            <person name="Cao H."/>
            <person name="Xiong S."/>
            <person name="Wang X."/>
            <person name="Wei L."/>
            <person name="Li C."/>
            <person name="Ma Q."/>
            <person name="Ju M."/>
            <person name="Zhao R."/>
            <person name="Li G."/>
            <person name="Mu C."/>
            <person name="Tian Q."/>
            <person name="Mei H."/>
            <person name="Zhang T."/>
            <person name="Gao T."/>
            <person name="Zhang H."/>
        </authorList>
    </citation>
    <scope>NUCLEOTIDE SEQUENCE</scope>
    <source>
        <strain evidence="3">G02</strain>
    </source>
</reference>
<accession>A0AAW2RVI7</accession>
<dbReference type="EMBL" id="JACGWJ010000012">
    <property type="protein sequence ID" value="KAL0384177.1"/>
    <property type="molecule type" value="Genomic_DNA"/>
</dbReference>
<reference evidence="3" key="1">
    <citation type="submission" date="2020-06" db="EMBL/GenBank/DDBJ databases">
        <authorList>
            <person name="Li T."/>
            <person name="Hu X."/>
            <person name="Zhang T."/>
            <person name="Song X."/>
            <person name="Zhang H."/>
            <person name="Dai N."/>
            <person name="Sheng W."/>
            <person name="Hou X."/>
            <person name="Wei L."/>
        </authorList>
    </citation>
    <scope>NUCLEOTIDE SEQUENCE</scope>
    <source>
        <strain evidence="3">G02</strain>
        <tissue evidence="3">Leaf</tissue>
    </source>
</reference>
<dbReference type="GO" id="GO:0009055">
    <property type="term" value="F:electron transfer activity"/>
    <property type="evidence" value="ECO:0007669"/>
    <property type="project" value="InterPro"/>
</dbReference>
<dbReference type="InterPro" id="IPR008972">
    <property type="entry name" value="Cupredoxin"/>
</dbReference>
<proteinExistence type="predicted"/>
<evidence type="ECO:0000256" key="1">
    <source>
        <dbReference type="SAM" id="SignalP"/>
    </source>
</evidence>
<dbReference type="SUPFAM" id="SSF49503">
    <property type="entry name" value="Cupredoxins"/>
    <property type="match status" value="1"/>
</dbReference>
<dbReference type="PROSITE" id="PS51485">
    <property type="entry name" value="PHYTOCYANIN"/>
    <property type="match status" value="1"/>
</dbReference>
<organism evidence="3">
    <name type="scientific">Sesamum radiatum</name>
    <name type="common">Black benniseed</name>
    <dbReference type="NCBI Taxonomy" id="300843"/>
    <lineage>
        <taxon>Eukaryota</taxon>
        <taxon>Viridiplantae</taxon>
        <taxon>Streptophyta</taxon>
        <taxon>Embryophyta</taxon>
        <taxon>Tracheophyta</taxon>
        <taxon>Spermatophyta</taxon>
        <taxon>Magnoliopsida</taxon>
        <taxon>eudicotyledons</taxon>
        <taxon>Gunneridae</taxon>
        <taxon>Pentapetalae</taxon>
        <taxon>asterids</taxon>
        <taxon>lamiids</taxon>
        <taxon>Lamiales</taxon>
        <taxon>Pedaliaceae</taxon>
        <taxon>Sesamum</taxon>
    </lineage>
</organism>
<gene>
    <name evidence="3" type="ORF">Sradi_2812000</name>
</gene>
<dbReference type="Gene3D" id="2.60.40.420">
    <property type="entry name" value="Cupredoxins - blue copper proteins"/>
    <property type="match status" value="1"/>
</dbReference>
<evidence type="ECO:0000259" key="2">
    <source>
        <dbReference type="PROSITE" id="PS51485"/>
    </source>
</evidence>